<comment type="caution">
    <text evidence="8">The sequence shown here is derived from an EMBL/GenBank/DDBJ whole genome shotgun (WGS) entry which is preliminary data.</text>
</comment>
<evidence type="ECO:0000256" key="2">
    <source>
        <dbReference type="ARBA" id="ARBA00004603"/>
    </source>
</evidence>
<evidence type="ECO:0000256" key="4">
    <source>
        <dbReference type="ARBA" id="ARBA00022753"/>
    </source>
</evidence>
<name>A0A2A4JQL7_HELVI</name>
<dbReference type="GO" id="GO:0051898">
    <property type="term" value="P:negative regulation of phosphatidylinositol 3-kinase/protein kinase B signal transduction"/>
    <property type="evidence" value="ECO:0007669"/>
    <property type="project" value="InterPro"/>
</dbReference>
<feature type="region of interest" description="Disordered" evidence="5">
    <location>
        <begin position="198"/>
        <end position="218"/>
    </location>
</feature>
<dbReference type="EMBL" id="NWSH01000825">
    <property type="protein sequence ID" value="PCG73998.1"/>
    <property type="molecule type" value="Genomic_DNA"/>
</dbReference>
<dbReference type="InterPro" id="IPR056327">
    <property type="entry name" value="ARMC9_CTLH-like_dom"/>
</dbReference>
<protein>
    <recommendedName>
        <fullName evidence="9">LisH domain-containing protein</fullName>
    </recommendedName>
</protein>
<reference evidence="8" key="1">
    <citation type="submission" date="2017-09" db="EMBL/GenBank/DDBJ databases">
        <title>Contemporary evolution of a Lepidopteran species, Heliothis virescens, in response to modern agricultural practices.</title>
        <authorList>
            <person name="Fritz M.L."/>
            <person name="Deyonke A.M."/>
            <person name="Papanicolaou A."/>
            <person name="Micinski S."/>
            <person name="Westbrook J."/>
            <person name="Gould F."/>
        </authorList>
    </citation>
    <scope>NUCLEOTIDE SEQUENCE [LARGE SCALE GENOMIC DNA]</scope>
    <source>
        <strain evidence="8">HvINT-</strain>
        <tissue evidence="8">Whole body</tissue>
    </source>
</reference>
<dbReference type="AlphaFoldDB" id="A0A2A4JQL7"/>
<feature type="domain" description="ARMC9 CTLH-like" evidence="7">
    <location>
        <begin position="50"/>
        <end position="171"/>
    </location>
</feature>
<dbReference type="GO" id="GO:0141039">
    <property type="term" value="F:phosphatidylinositol 3-kinase inhibitor activity"/>
    <property type="evidence" value="ECO:0007669"/>
    <property type="project" value="InterPro"/>
</dbReference>
<evidence type="ECO:0000256" key="5">
    <source>
        <dbReference type="SAM" id="MobiDB-lite"/>
    </source>
</evidence>
<keyword evidence="4" id="KW-0967">Endosome</keyword>
<evidence type="ECO:0008006" key="9">
    <source>
        <dbReference type="Google" id="ProtNLM"/>
    </source>
</evidence>
<feature type="domain" description="Sperm microtubule inner protein 1 C-terminal" evidence="6">
    <location>
        <begin position="322"/>
        <end position="430"/>
    </location>
</feature>
<evidence type="ECO:0000259" key="6">
    <source>
        <dbReference type="Pfam" id="PF22589"/>
    </source>
</evidence>
<dbReference type="Pfam" id="PF23138">
    <property type="entry name" value="CTLH_Armc9"/>
    <property type="match status" value="1"/>
</dbReference>
<evidence type="ECO:0000256" key="1">
    <source>
        <dbReference type="ARBA" id="ARBA00004412"/>
    </source>
</evidence>
<dbReference type="STRING" id="7102.A0A2A4JQL7"/>
<dbReference type="PANTHER" id="PTHR13083">
    <property type="entry name" value="WD REPEAT-CONTAINING PROTEIN 91"/>
    <property type="match status" value="1"/>
</dbReference>
<dbReference type="InterPro" id="IPR039724">
    <property type="entry name" value="WDR91"/>
</dbReference>
<comment type="similarity">
    <text evidence="3">Belongs to the WD repeat WDR91 family.</text>
</comment>
<dbReference type="GO" id="GO:0045022">
    <property type="term" value="P:early endosome to late endosome transport"/>
    <property type="evidence" value="ECO:0007669"/>
    <property type="project" value="InterPro"/>
</dbReference>
<evidence type="ECO:0000256" key="3">
    <source>
        <dbReference type="ARBA" id="ARBA00006128"/>
    </source>
</evidence>
<gene>
    <name evidence="8" type="ORF">B5V51_14001</name>
</gene>
<dbReference type="Pfam" id="PF22589">
    <property type="entry name" value="SPMIP1"/>
    <property type="match status" value="1"/>
</dbReference>
<organism evidence="8">
    <name type="scientific">Heliothis virescens</name>
    <name type="common">Tobacco budworm moth</name>
    <dbReference type="NCBI Taxonomy" id="7102"/>
    <lineage>
        <taxon>Eukaryota</taxon>
        <taxon>Metazoa</taxon>
        <taxon>Ecdysozoa</taxon>
        <taxon>Arthropoda</taxon>
        <taxon>Hexapoda</taxon>
        <taxon>Insecta</taxon>
        <taxon>Pterygota</taxon>
        <taxon>Neoptera</taxon>
        <taxon>Endopterygota</taxon>
        <taxon>Lepidoptera</taxon>
        <taxon>Glossata</taxon>
        <taxon>Ditrysia</taxon>
        <taxon>Noctuoidea</taxon>
        <taxon>Noctuidae</taxon>
        <taxon>Heliothinae</taxon>
        <taxon>Heliothis</taxon>
    </lineage>
</organism>
<dbReference type="GO" id="GO:0031901">
    <property type="term" value="C:early endosome membrane"/>
    <property type="evidence" value="ECO:0007669"/>
    <property type="project" value="TreeGrafter"/>
</dbReference>
<dbReference type="PANTHER" id="PTHR13083:SF3">
    <property type="entry name" value="WD REPEAT-CONTAINING PROTEIN 91"/>
    <property type="match status" value="1"/>
</dbReference>
<accession>A0A2A4JQL7</accession>
<comment type="subcellular location">
    <subcellularLocation>
        <location evidence="1">Early endosome</location>
    </subcellularLocation>
    <subcellularLocation>
        <location evidence="2">Late endosome</location>
    </subcellularLocation>
</comment>
<dbReference type="GO" id="GO:0031902">
    <property type="term" value="C:late endosome membrane"/>
    <property type="evidence" value="ECO:0007669"/>
    <property type="project" value="TreeGrafter"/>
</dbReference>
<sequence length="452" mass="52114">MAHIQFVDELVREYLLYRGFTSTVKAFDNDLKADKDKGFRVDKIVEQIVHYINVSDLNGLKEYWSHLDTLVFSKLEVHVQPAVRKLEYSLYKLYLVTAAQSTGGVRNERITDFLSKMLPELQGQNEWRDWFMLPFIQKPEESPSFSLYFTRAWQDSVLVSLHNLLATVFQCMPQPTLTSYESDAAMVKRLQDKLAAVTSKTQPQTAEKTSPIGHQSRLSQYSERLSGPMPLVDDFCAVPSEQLDSGVREAKGLRGLLRQMGGSPVMELIRMAHAFYTDAANRSERRNRKWYQDNLLTVLQSAKENQVREIDASITLAEELMRRLNEPLEPPTVVPMPDLQPTKEDCMMFPVEQKVLDILHKSTEKGAVYKYLKERYKKAPEDKFLYRVATSWDYGWQQRAARQRARDVNHGRCFVLRHTFYRRSNAAPDPPHYASPSGGQTSICSEYSCNFN</sequence>
<evidence type="ECO:0000259" key="7">
    <source>
        <dbReference type="Pfam" id="PF23138"/>
    </source>
</evidence>
<evidence type="ECO:0000313" key="8">
    <source>
        <dbReference type="EMBL" id="PCG73998.1"/>
    </source>
</evidence>
<proteinExistence type="inferred from homology"/>
<dbReference type="InterPro" id="IPR054323">
    <property type="entry name" value="SPMIP1_C"/>
</dbReference>